<gene>
    <name evidence="2" type="ORF">SAMN05216480_11286</name>
</gene>
<evidence type="ECO:0000313" key="2">
    <source>
        <dbReference type="EMBL" id="SFU67010.1"/>
    </source>
</evidence>
<protein>
    <submittedName>
        <fullName evidence="2">Uncharacterized protein</fullName>
    </submittedName>
</protein>
<feature type="transmembrane region" description="Helical" evidence="1">
    <location>
        <begin position="7"/>
        <end position="28"/>
    </location>
</feature>
<dbReference type="Proteomes" id="UP000199138">
    <property type="component" value="Unassembled WGS sequence"/>
</dbReference>
<proteinExistence type="predicted"/>
<evidence type="ECO:0000256" key="1">
    <source>
        <dbReference type="SAM" id="Phobius"/>
    </source>
</evidence>
<reference evidence="2 3" key="1">
    <citation type="submission" date="2016-10" db="EMBL/GenBank/DDBJ databases">
        <authorList>
            <person name="de Groot N.N."/>
        </authorList>
    </citation>
    <scope>NUCLEOTIDE SEQUENCE [LARGE SCALE GENOMIC DNA]</scope>
    <source>
        <strain evidence="2 3">CGMCC 1.12333</strain>
    </source>
</reference>
<dbReference type="AlphaFoldDB" id="A0A1I7I218"/>
<name>A0A1I7I218_9FLAO</name>
<keyword evidence="3" id="KW-1185">Reference proteome</keyword>
<keyword evidence="1" id="KW-1133">Transmembrane helix</keyword>
<dbReference type="EMBL" id="FPBK01000012">
    <property type="protein sequence ID" value="SFU67010.1"/>
    <property type="molecule type" value="Genomic_DNA"/>
</dbReference>
<feature type="transmembrane region" description="Helical" evidence="1">
    <location>
        <begin position="34"/>
        <end position="51"/>
    </location>
</feature>
<keyword evidence="1" id="KW-0812">Transmembrane</keyword>
<accession>A0A1I7I218</accession>
<evidence type="ECO:0000313" key="3">
    <source>
        <dbReference type="Proteomes" id="UP000199138"/>
    </source>
</evidence>
<keyword evidence="1" id="KW-0472">Membrane</keyword>
<organism evidence="2 3">
    <name type="scientific">Pustulibacterium marinum</name>
    <dbReference type="NCBI Taxonomy" id="1224947"/>
    <lineage>
        <taxon>Bacteria</taxon>
        <taxon>Pseudomonadati</taxon>
        <taxon>Bacteroidota</taxon>
        <taxon>Flavobacteriia</taxon>
        <taxon>Flavobacteriales</taxon>
        <taxon>Flavobacteriaceae</taxon>
        <taxon>Pustulibacterium</taxon>
    </lineage>
</organism>
<sequence length="69" mass="7969">MNKVKKILITAGISILFIFTISILNIKYDNGSQLRTYIGCFLLYVIIRAVWKISHNDNENRNLPIDKSN</sequence>